<dbReference type="Gene3D" id="3.30.160.60">
    <property type="entry name" value="Classic Zinc Finger"/>
    <property type="match status" value="1"/>
</dbReference>
<dbReference type="PROSITE" id="PS00028">
    <property type="entry name" value="ZINC_FINGER_C2H2_1"/>
    <property type="match status" value="1"/>
</dbReference>
<dbReference type="SUPFAM" id="SSF57667">
    <property type="entry name" value="beta-beta-alpha zinc fingers"/>
    <property type="match status" value="1"/>
</dbReference>
<dbReference type="PROSITE" id="PS50157">
    <property type="entry name" value="ZINC_FINGER_C2H2_2"/>
    <property type="match status" value="1"/>
</dbReference>
<evidence type="ECO:0000259" key="6">
    <source>
        <dbReference type="PROSITE" id="PS50157"/>
    </source>
</evidence>
<keyword evidence="4" id="KW-0862">Zinc</keyword>
<gene>
    <name evidence="7" type="ORF">V1264_022076</name>
</gene>
<keyword evidence="2" id="KW-0677">Repeat</keyword>
<proteinExistence type="predicted"/>
<dbReference type="InterPro" id="IPR013087">
    <property type="entry name" value="Znf_C2H2_type"/>
</dbReference>
<keyword evidence="1" id="KW-0479">Metal-binding</keyword>
<name>A0AAN9AJR5_9CAEN</name>
<keyword evidence="3 5" id="KW-0863">Zinc-finger</keyword>
<sequence length="239" mass="26562">MEEGDTALLSDVKIEIDVAEEMPQYWHGTEQHPHVPVRKVAATENTATVHGVQTLEGQDSLSTHSDTWLKKEKKTPESQTAVETHSDIWLKQSVAVNAHVPVREVVVTEYIATKHAVQTLDGQAAIIIHSDTWLKQEIETPETQTAVNTDSDMWQEQDAGTPKTQSAVNTHCGIWLKEYIETPETQTTVTADGNKGEKKHACRECSARFTRSGDLKKHIQVKSHMHVQSVVLGSQSQAI</sequence>
<comment type="caution">
    <text evidence="7">The sequence shown here is derived from an EMBL/GenBank/DDBJ whole genome shotgun (WGS) entry which is preliminary data.</text>
</comment>
<dbReference type="GO" id="GO:0008270">
    <property type="term" value="F:zinc ion binding"/>
    <property type="evidence" value="ECO:0007669"/>
    <property type="project" value="UniProtKB-KW"/>
</dbReference>
<keyword evidence="8" id="KW-1185">Reference proteome</keyword>
<dbReference type="InterPro" id="IPR036236">
    <property type="entry name" value="Znf_C2H2_sf"/>
</dbReference>
<dbReference type="EMBL" id="JBAMIC010004070">
    <property type="protein sequence ID" value="KAK7088116.1"/>
    <property type="molecule type" value="Genomic_DNA"/>
</dbReference>
<evidence type="ECO:0000256" key="1">
    <source>
        <dbReference type="ARBA" id="ARBA00022723"/>
    </source>
</evidence>
<evidence type="ECO:0000256" key="3">
    <source>
        <dbReference type="ARBA" id="ARBA00022771"/>
    </source>
</evidence>
<dbReference type="Proteomes" id="UP001374579">
    <property type="component" value="Unassembled WGS sequence"/>
</dbReference>
<organism evidence="7 8">
    <name type="scientific">Littorina saxatilis</name>
    <dbReference type="NCBI Taxonomy" id="31220"/>
    <lineage>
        <taxon>Eukaryota</taxon>
        <taxon>Metazoa</taxon>
        <taxon>Spiralia</taxon>
        <taxon>Lophotrochozoa</taxon>
        <taxon>Mollusca</taxon>
        <taxon>Gastropoda</taxon>
        <taxon>Caenogastropoda</taxon>
        <taxon>Littorinimorpha</taxon>
        <taxon>Littorinoidea</taxon>
        <taxon>Littorinidae</taxon>
        <taxon>Littorina</taxon>
    </lineage>
</organism>
<feature type="domain" description="C2H2-type" evidence="6">
    <location>
        <begin position="200"/>
        <end position="229"/>
    </location>
</feature>
<evidence type="ECO:0000256" key="5">
    <source>
        <dbReference type="PROSITE-ProRule" id="PRU00042"/>
    </source>
</evidence>
<evidence type="ECO:0000256" key="2">
    <source>
        <dbReference type="ARBA" id="ARBA00022737"/>
    </source>
</evidence>
<evidence type="ECO:0000313" key="7">
    <source>
        <dbReference type="EMBL" id="KAK7088116.1"/>
    </source>
</evidence>
<dbReference type="FunFam" id="3.30.160.60:FF:000100">
    <property type="entry name" value="Zinc finger 45-like"/>
    <property type="match status" value="1"/>
</dbReference>
<reference evidence="7 8" key="1">
    <citation type="submission" date="2024-02" db="EMBL/GenBank/DDBJ databases">
        <title>Chromosome-scale genome assembly of the rough periwinkle Littorina saxatilis.</title>
        <authorList>
            <person name="De Jode A."/>
            <person name="Faria R."/>
            <person name="Formenti G."/>
            <person name="Sims Y."/>
            <person name="Smith T.P."/>
            <person name="Tracey A."/>
            <person name="Wood J.M.D."/>
            <person name="Zagrodzka Z.B."/>
            <person name="Johannesson K."/>
            <person name="Butlin R.K."/>
            <person name="Leder E.H."/>
        </authorList>
    </citation>
    <scope>NUCLEOTIDE SEQUENCE [LARGE SCALE GENOMIC DNA]</scope>
    <source>
        <strain evidence="7">Snail1</strain>
        <tissue evidence="7">Muscle</tissue>
    </source>
</reference>
<accession>A0AAN9AJR5</accession>
<evidence type="ECO:0000313" key="8">
    <source>
        <dbReference type="Proteomes" id="UP001374579"/>
    </source>
</evidence>
<protein>
    <recommendedName>
        <fullName evidence="6">C2H2-type domain-containing protein</fullName>
    </recommendedName>
</protein>
<evidence type="ECO:0000256" key="4">
    <source>
        <dbReference type="ARBA" id="ARBA00022833"/>
    </source>
</evidence>
<dbReference type="AlphaFoldDB" id="A0AAN9AJR5"/>